<dbReference type="OrthoDB" id="3495561at2"/>
<dbReference type="GO" id="GO:0042956">
    <property type="term" value="P:maltodextrin transmembrane transport"/>
    <property type="evidence" value="ECO:0007669"/>
    <property type="project" value="TreeGrafter"/>
</dbReference>
<protein>
    <submittedName>
        <fullName evidence="5">Carbohydrate ABC transporter substrate-binding protein (CUT1 family)</fullName>
    </submittedName>
</protein>
<dbReference type="AlphaFoldDB" id="A0A4R7FQD4"/>
<dbReference type="EMBL" id="SOAM01000001">
    <property type="protein sequence ID" value="TDS79906.1"/>
    <property type="molecule type" value="Genomic_DNA"/>
</dbReference>
<comment type="similarity">
    <text evidence="1">Belongs to the bacterial solute-binding protein 1 family.</text>
</comment>
<dbReference type="InterPro" id="IPR006059">
    <property type="entry name" value="SBP"/>
</dbReference>
<sequence length="432" mass="46526">MHRSRRVRSIAAAAVATALAVGLTACGQGNVANPSLTSKGPITIWYSNNEQEVAWGKQMVASWNRDHPDQKVTAQEIPAGRTSESVISASITAGNAPCLVLNTAPFAAGQFEKQGGLVDLSKFPDGNSYIEGRSGDLAKQYRSSVDGDYYQLPWKSNPVVIFYNKKLFAKAGIDTKDPGLGTYAGFLAAARKVVKSGASKVAIQPAPTSEFFQMDTDFYPLYVAASGGTPLIRDGKATFNDKTGDEVANFWRTLYKEGLSSPEQYQGDAFADGYAAMAIVGPWAVSYYKDVDWGAVPVPTPNGTPTDEIHTFSDAKNIGMYTACPHKGTAWELLKYATSSEQDAKFLDLTGQMPIRPDLASTYADYFAKHPQYALFGSLATRTVEVPAGPNTVQEMQTFRNEWTSSVIFGGKNPAQALDDAAATIDTLEAQP</sequence>
<organism evidence="5 6">
    <name type="scientific">Amnibacterium kyonggiense</name>
    <dbReference type="NCBI Taxonomy" id="595671"/>
    <lineage>
        <taxon>Bacteria</taxon>
        <taxon>Bacillati</taxon>
        <taxon>Actinomycetota</taxon>
        <taxon>Actinomycetes</taxon>
        <taxon>Micrococcales</taxon>
        <taxon>Microbacteriaceae</taxon>
        <taxon>Amnibacterium</taxon>
    </lineage>
</organism>
<evidence type="ECO:0000256" key="2">
    <source>
        <dbReference type="ARBA" id="ARBA00022448"/>
    </source>
</evidence>
<proteinExistence type="inferred from homology"/>
<reference evidence="5 6" key="1">
    <citation type="submission" date="2019-03" db="EMBL/GenBank/DDBJ databases">
        <title>Genomic Encyclopedia of Archaeal and Bacterial Type Strains, Phase II (KMG-II): from individual species to whole genera.</title>
        <authorList>
            <person name="Goeker M."/>
        </authorList>
    </citation>
    <scope>NUCLEOTIDE SEQUENCE [LARGE SCALE GENOMIC DNA]</scope>
    <source>
        <strain evidence="5 6">DSM 24782</strain>
    </source>
</reference>
<dbReference type="PANTHER" id="PTHR30061">
    <property type="entry name" value="MALTOSE-BINDING PERIPLASMIC PROTEIN"/>
    <property type="match status" value="1"/>
</dbReference>
<comment type="caution">
    <text evidence="5">The sequence shown here is derived from an EMBL/GenBank/DDBJ whole genome shotgun (WGS) entry which is preliminary data.</text>
</comment>
<name>A0A4R7FQD4_9MICO</name>
<evidence type="ECO:0000313" key="5">
    <source>
        <dbReference type="EMBL" id="TDS79906.1"/>
    </source>
</evidence>
<dbReference type="GO" id="GO:0055052">
    <property type="term" value="C:ATP-binding cassette (ABC) transporter complex, substrate-binding subunit-containing"/>
    <property type="evidence" value="ECO:0007669"/>
    <property type="project" value="TreeGrafter"/>
</dbReference>
<dbReference type="Pfam" id="PF13416">
    <property type="entry name" value="SBP_bac_8"/>
    <property type="match status" value="1"/>
</dbReference>
<dbReference type="SUPFAM" id="SSF53850">
    <property type="entry name" value="Periplasmic binding protein-like II"/>
    <property type="match status" value="1"/>
</dbReference>
<keyword evidence="2" id="KW-0813">Transport</keyword>
<evidence type="ECO:0000256" key="1">
    <source>
        <dbReference type="ARBA" id="ARBA00008520"/>
    </source>
</evidence>
<dbReference type="RefSeq" id="WP_133764454.1">
    <property type="nucleotide sequence ID" value="NZ_BAAARP010000001.1"/>
</dbReference>
<dbReference type="GO" id="GO:1901982">
    <property type="term" value="F:maltose binding"/>
    <property type="evidence" value="ECO:0007669"/>
    <property type="project" value="TreeGrafter"/>
</dbReference>
<dbReference type="PROSITE" id="PS51257">
    <property type="entry name" value="PROKAR_LIPOPROTEIN"/>
    <property type="match status" value="1"/>
</dbReference>
<feature type="signal peptide" evidence="4">
    <location>
        <begin position="1"/>
        <end position="27"/>
    </location>
</feature>
<feature type="chain" id="PRO_5020325539" evidence="4">
    <location>
        <begin position="28"/>
        <end position="432"/>
    </location>
</feature>
<keyword evidence="3 4" id="KW-0732">Signal</keyword>
<dbReference type="Gene3D" id="3.40.190.10">
    <property type="entry name" value="Periplasmic binding protein-like II"/>
    <property type="match status" value="2"/>
</dbReference>
<dbReference type="Proteomes" id="UP000295344">
    <property type="component" value="Unassembled WGS sequence"/>
</dbReference>
<gene>
    <name evidence="5" type="ORF">CLV52_0452</name>
</gene>
<evidence type="ECO:0000256" key="4">
    <source>
        <dbReference type="SAM" id="SignalP"/>
    </source>
</evidence>
<accession>A0A4R7FQD4</accession>
<keyword evidence="6" id="KW-1185">Reference proteome</keyword>
<evidence type="ECO:0000313" key="6">
    <source>
        <dbReference type="Proteomes" id="UP000295344"/>
    </source>
</evidence>
<dbReference type="PANTHER" id="PTHR30061:SF50">
    <property type="entry name" value="MALTOSE_MALTODEXTRIN-BINDING PERIPLASMIC PROTEIN"/>
    <property type="match status" value="1"/>
</dbReference>
<evidence type="ECO:0000256" key="3">
    <source>
        <dbReference type="ARBA" id="ARBA00022729"/>
    </source>
</evidence>
<dbReference type="GO" id="GO:0015768">
    <property type="term" value="P:maltose transport"/>
    <property type="evidence" value="ECO:0007669"/>
    <property type="project" value="TreeGrafter"/>
</dbReference>